<evidence type="ECO:0000256" key="1">
    <source>
        <dbReference type="SAM" id="Phobius"/>
    </source>
</evidence>
<evidence type="ECO:0000313" key="3">
    <source>
        <dbReference type="EMBL" id="WBO21253.1"/>
    </source>
</evidence>
<evidence type="ECO:0000313" key="4">
    <source>
        <dbReference type="Proteomes" id="UP001210865"/>
    </source>
</evidence>
<dbReference type="Proteomes" id="UP001210865">
    <property type="component" value="Chromosome"/>
</dbReference>
<feature type="domain" description="TadE-like" evidence="2">
    <location>
        <begin position="18"/>
        <end position="58"/>
    </location>
</feature>
<sequence>MSTLFRRLTAVGRDHHAVALIEFALVLPLLVLLGLTGAEYANFITTKMRISQIALMVADNGSRMGSDQNGSTAVSETDIQDTFTGAQIQSAALDMKTNGRIILSQLEPVASPNTTGKYKITWQRCYGAQTHASLYGVQGATNLVGIGPVNQQVTAADYNATMFVEVYYAYKPLISAKLIPRLLLDETASMAVRDSRLLGTPVDPSNVGTGTACS</sequence>
<keyword evidence="4" id="KW-1185">Reference proteome</keyword>
<protein>
    <submittedName>
        <fullName evidence="3">TadE/TadG family type IV pilus assembly protein</fullName>
    </submittedName>
</protein>
<proteinExistence type="predicted"/>
<dbReference type="RefSeq" id="WP_270075902.1">
    <property type="nucleotide sequence ID" value="NZ_CP115174.1"/>
</dbReference>
<organism evidence="3 4">
    <name type="scientific">Sphingomonas abietis</name>
    <dbReference type="NCBI Taxonomy" id="3012344"/>
    <lineage>
        <taxon>Bacteria</taxon>
        <taxon>Pseudomonadati</taxon>
        <taxon>Pseudomonadota</taxon>
        <taxon>Alphaproteobacteria</taxon>
        <taxon>Sphingomonadales</taxon>
        <taxon>Sphingomonadaceae</taxon>
        <taxon>Sphingomonas</taxon>
    </lineage>
</organism>
<keyword evidence="1" id="KW-0812">Transmembrane</keyword>
<dbReference type="Pfam" id="PF07811">
    <property type="entry name" value="TadE"/>
    <property type="match status" value="1"/>
</dbReference>
<feature type="transmembrane region" description="Helical" evidence="1">
    <location>
        <begin position="20"/>
        <end position="41"/>
    </location>
</feature>
<dbReference type="InterPro" id="IPR012495">
    <property type="entry name" value="TadE-like_dom"/>
</dbReference>
<name>A0ABY7NKV7_9SPHN</name>
<evidence type="ECO:0000259" key="2">
    <source>
        <dbReference type="Pfam" id="PF07811"/>
    </source>
</evidence>
<keyword evidence="1" id="KW-0472">Membrane</keyword>
<reference evidence="3 4" key="1">
    <citation type="submission" date="2022-12" db="EMBL/GenBank/DDBJ databases">
        <title>Sphingomonas abieness sp. nov., an endophytic bacterium isolated from Abies koreana.</title>
        <authorList>
            <person name="Jiang L."/>
            <person name="Lee J."/>
        </authorList>
    </citation>
    <scope>NUCLEOTIDE SEQUENCE [LARGE SCALE GENOMIC DNA]</scope>
    <source>
        <strain evidence="4">PAMB 00755</strain>
    </source>
</reference>
<keyword evidence="1" id="KW-1133">Transmembrane helix</keyword>
<accession>A0ABY7NKV7</accession>
<dbReference type="EMBL" id="CP115174">
    <property type="protein sequence ID" value="WBO21253.1"/>
    <property type="molecule type" value="Genomic_DNA"/>
</dbReference>
<gene>
    <name evidence="3" type="ORF">PBT88_13755</name>
</gene>